<protein>
    <submittedName>
        <fullName evidence="10">Serine/threonine-protein kinase StkP</fullName>
        <ecNumber evidence="10">2.7.11.1</ecNumber>
    </submittedName>
</protein>
<sequence length="760" mass="81845">MSDPNQDDTLRDADRFPRPPVPSPRPSTGSSGPSGGSHPGGPLAPGTHFGRYEIIECIDRGGMGVVYRARHTALGKLVALKVISTSLQFDPHAMDRFLREMQAIGRLEPHPNVLNAYDAGHEDGVQYLATEYIEGVQLGTLVKRIGPLSVSEACKIISQAAQALEHLRGHHLVHRDIKPSNLMLTRDGTVKVVDMGLALLRDEQTETLTSFGETMGSIDYMAPEQWADSHSVDWRSDIYSLGCTFYCLLAGHPPYKMKRGGSLGRLKAHLEAKFPDIRALRSDVPDQAAEMILQMVSKDPKTRLTDLPGLSRRLEIIACGDLQGLVARGFDTAAPRPESAISQSAMTIDSVTAEDASSRAEPPSSGALDGGDPQAETRTLQYSVLPTSQPDEKYENGGPQRGGQKPWLIGTAVAGILAVTAIAYGPFRSEPDPASDHASNHVLPSPPEGSPAAVLLPIASFGEPITIATQQGTIHDMEFLASDNHLVTVSKQGLLTIFDLDTPNRPLHSVSVSDDSADSIVYDAEAGTLMIASADGWLRLHTAKDGTALRDVAQASAGLTGVEQIPGEPAYLTSDWNGDIRQIDTSAAPATNTLIAHRAEAVYDVACSADGRWLAWCGREPLVTLMNRDNQQRQDLSGHQDWVVDVAFAPDASRLASAGHDGQVRIWEVPSGQLQTSISCVVPQTLCFFPNSRFLAIGGRASHVLVWDLQADRQLLTLPVNNHIDSLAVSEDGQWLAAGDNSGTVTVWRITFELTPEDGR</sequence>
<dbReference type="Proteomes" id="UP000325286">
    <property type="component" value="Chromosome"/>
</dbReference>
<keyword evidence="5 10" id="KW-0418">Kinase</keyword>
<dbReference type="Pfam" id="PF00400">
    <property type="entry name" value="WD40"/>
    <property type="match status" value="2"/>
</dbReference>
<dbReference type="Gene3D" id="1.10.510.10">
    <property type="entry name" value="Transferase(Phosphotransferase) domain 1"/>
    <property type="match status" value="1"/>
</dbReference>
<keyword evidence="1 7" id="KW-0853">WD repeat</keyword>
<dbReference type="GO" id="GO:0004674">
    <property type="term" value="F:protein serine/threonine kinase activity"/>
    <property type="evidence" value="ECO:0007669"/>
    <property type="project" value="UniProtKB-EC"/>
</dbReference>
<reference evidence="10 11" key="1">
    <citation type="submission" date="2019-08" db="EMBL/GenBank/DDBJ databases">
        <title>Deep-cultivation of Planctomycetes and their phenomic and genomic characterization uncovers novel biology.</title>
        <authorList>
            <person name="Wiegand S."/>
            <person name="Jogler M."/>
            <person name="Boedeker C."/>
            <person name="Pinto D."/>
            <person name="Vollmers J."/>
            <person name="Rivas-Marin E."/>
            <person name="Kohn T."/>
            <person name="Peeters S.H."/>
            <person name="Heuer A."/>
            <person name="Rast P."/>
            <person name="Oberbeckmann S."/>
            <person name="Bunk B."/>
            <person name="Jeske O."/>
            <person name="Meyerdierks A."/>
            <person name="Storesund J.E."/>
            <person name="Kallscheuer N."/>
            <person name="Luecker S."/>
            <person name="Lage O.M."/>
            <person name="Pohl T."/>
            <person name="Merkel B.J."/>
            <person name="Hornburger P."/>
            <person name="Mueller R.-W."/>
            <person name="Bruemmer F."/>
            <person name="Labrenz M."/>
            <person name="Spormann A.M."/>
            <person name="Op den Camp H."/>
            <person name="Overmann J."/>
            <person name="Amann R."/>
            <person name="Jetten M.S.M."/>
            <person name="Mascher T."/>
            <person name="Medema M.H."/>
            <person name="Devos D.P."/>
            <person name="Kaster A.-K."/>
            <person name="Ovreas L."/>
            <person name="Rohde M."/>
            <person name="Galperin M.Y."/>
            <person name="Jogler C."/>
        </authorList>
    </citation>
    <scope>NUCLEOTIDE SEQUENCE [LARGE SCALE GENOMIC DNA]</scope>
    <source>
        <strain evidence="10 11">UC8</strain>
    </source>
</reference>
<evidence type="ECO:0000256" key="4">
    <source>
        <dbReference type="ARBA" id="ARBA00022741"/>
    </source>
</evidence>
<evidence type="ECO:0000313" key="11">
    <source>
        <dbReference type="Proteomes" id="UP000325286"/>
    </source>
</evidence>
<feature type="compositionally biased region" description="Polar residues" evidence="8">
    <location>
        <begin position="340"/>
        <end position="350"/>
    </location>
</feature>
<dbReference type="InterPro" id="IPR019775">
    <property type="entry name" value="WD40_repeat_CS"/>
</dbReference>
<evidence type="ECO:0000256" key="8">
    <source>
        <dbReference type="SAM" id="MobiDB-lite"/>
    </source>
</evidence>
<dbReference type="EMBL" id="CP042914">
    <property type="protein sequence ID" value="QEG43208.1"/>
    <property type="molecule type" value="Genomic_DNA"/>
</dbReference>
<dbReference type="KEGG" id="rul:UC8_52540"/>
<dbReference type="AlphaFoldDB" id="A0A5B9QVY5"/>
<evidence type="ECO:0000313" key="10">
    <source>
        <dbReference type="EMBL" id="QEG43208.1"/>
    </source>
</evidence>
<dbReference type="PANTHER" id="PTHR43289:SF6">
    <property type="entry name" value="SERINE_THREONINE-PROTEIN KINASE NEKL-3"/>
    <property type="match status" value="1"/>
</dbReference>
<feature type="region of interest" description="Disordered" evidence="8">
    <location>
        <begin position="1"/>
        <end position="45"/>
    </location>
</feature>
<dbReference type="PANTHER" id="PTHR43289">
    <property type="entry name" value="MITOGEN-ACTIVATED PROTEIN KINASE KINASE KINASE 20-RELATED"/>
    <property type="match status" value="1"/>
</dbReference>
<evidence type="ECO:0000256" key="2">
    <source>
        <dbReference type="ARBA" id="ARBA00022679"/>
    </source>
</evidence>
<name>A0A5B9QVY5_9BACT</name>
<dbReference type="GO" id="GO:0005524">
    <property type="term" value="F:ATP binding"/>
    <property type="evidence" value="ECO:0007669"/>
    <property type="project" value="UniProtKB-KW"/>
</dbReference>
<dbReference type="Gene3D" id="2.130.10.10">
    <property type="entry name" value="YVTN repeat-like/Quinoprotein amine dehydrogenase"/>
    <property type="match status" value="3"/>
</dbReference>
<keyword evidence="11" id="KW-1185">Reference proteome</keyword>
<evidence type="ECO:0000256" key="1">
    <source>
        <dbReference type="ARBA" id="ARBA00022574"/>
    </source>
</evidence>
<dbReference type="CDD" id="cd14014">
    <property type="entry name" value="STKc_PknB_like"/>
    <property type="match status" value="1"/>
</dbReference>
<feature type="compositionally biased region" description="Polar residues" evidence="8">
    <location>
        <begin position="376"/>
        <end position="389"/>
    </location>
</feature>
<dbReference type="InterPro" id="IPR001680">
    <property type="entry name" value="WD40_rpt"/>
</dbReference>
<dbReference type="PROSITE" id="PS50294">
    <property type="entry name" value="WD_REPEATS_REGION"/>
    <property type="match status" value="1"/>
</dbReference>
<gene>
    <name evidence="10" type="primary">stkP_2</name>
    <name evidence="10" type="ORF">UC8_52540</name>
</gene>
<dbReference type="PROSITE" id="PS50082">
    <property type="entry name" value="WD_REPEATS_2"/>
    <property type="match status" value="1"/>
</dbReference>
<feature type="repeat" description="WD" evidence="7">
    <location>
        <begin position="636"/>
        <end position="677"/>
    </location>
</feature>
<dbReference type="SMART" id="SM00320">
    <property type="entry name" value="WD40"/>
    <property type="match status" value="6"/>
</dbReference>
<dbReference type="SUPFAM" id="SSF56112">
    <property type="entry name" value="Protein kinase-like (PK-like)"/>
    <property type="match status" value="1"/>
</dbReference>
<dbReference type="InterPro" id="IPR008271">
    <property type="entry name" value="Ser/Thr_kinase_AS"/>
</dbReference>
<proteinExistence type="predicted"/>
<dbReference type="SUPFAM" id="SSF50978">
    <property type="entry name" value="WD40 repeat-like"/>
    <property type="match status" value="1"/>
</dbReference>
<dbReference type="PROSITE" id="PS50011">
    <property type="entry name" value="PROTEIN_KINASE_DOM"/>
    <property type="match status" value="1"/>
</dbReference>
<keyword evidence="2 10" id="KW-0808">Transferase</keyword>
<keyword evidence="4" id="KW-0547">Nucleotide-binding</keyword>
<evidence type="ECO:0000256" key="3">
    <source>
        <dbReference type="ARBA" id="ARBA00022737"/>
    </source>
</evidence>
<dbReference type="RefSeq" id="WP_162275868.1">
    <property type="nucleotide sequence ID" value="NZ_CP042914.1"/>
</dbReference>
<evidence type="ECO:0000256" key="5">
    <source>
        <dbReference type="ARBA" id="ARBA00022777"/>
    </source>
</evidence>
<accession>A0A5B9QVY5</accession>
<feature type="compositionally biased region" description="Basic and acidic residues" evidence="8">
    <location>
        <begin position="8"/>
        <end position="17"/>
    </location>
</feature>
<dbReference type="InterPro" id="IPR015943">
    <property type="entry name" value="WD40/YVTN_repeat-like_dom_sf"/>
</dbReference>
<evidence type="ECO:0000259" key="9">
    <source>
        <dbReference type="PROSITE" id="PS50011"/>
    </source>
</evidence>
<dbReference type="PROSITE" id="PS00678">
    <property type="entry name" value="WD_REPEATS_1"/>
    <property type="match status" value="1"/>
</dbReference>
<dbReference type="PROSITE" id="PS00108">
    <property type="entry name" value="PROTEIN_KINASE_ST"/>
    <property type="match status" value="1"/>
</dbReference>
<dbReference type="Gene3D" id="3.30.200.20">
    <property type="entry name" value="Phosphorylase Kinase, domain 1"/>
    <property type="match status" value="1"/>
</dbReference>
<feature type="domain" description="Protein kinase" evidence="9">
    <location>
        <begin position="52"/>
        <end position="317"/>
    </location>
</feature>
<keyword evidence="3" id="KW-0677">Repeat</keyword>
<dbReference type="EC" id="2.7.11.1" evidence="10"/>
<dbReference type="InterPro" id="IPR000719">
    <property type="entry name" value="Prot_kinase_dom"/>
</dbReference>
<dbReference type="SMART" id="SM00220">
    <property type="entry name" value="S_TKc"/>
    <property type="match status" value="1"/>
</dbReference>
<keyword evidence="6" id="KW-0067">ATP-binding</keyword>
<evidence type="ECO:0000256" key="6">
    <source>
        <dbReference type="ARBA" id="ARBA00022840"/>
    </source>
</evidence>
<evidence type="ECO:0000256" key="7">
    <source>
        <dbReference type="PROSITE-ProRule" id="PRU00221"/>
    </source>
</evidence>
<dbReference type="InterPro" id="IPR011009">
    <property type="entry name" value="Kinase-like_dom_sf"/>
</dbReference>
<feature type="region of interest" description="Disordered" evidence="8">
    <location>
        <begin position="337"/>
        <end position="405"/>
    </location>
</feature>
<organism evidence="10 11">
    <name type="scientific">Roseimaritima ulvae</name>
    <dbReference type="NCBI Taxonomy" id="980254"/>
    <lineage>
        <taxon>Bacteria</taxon>
        <taxon>Pseudomonadati</taxon>
        <taxon>Planctomycetota</taxon>
        <taxon>Planctomycetia</taxon>
        <taxon>Pirellulales</taxon>
        <taxon>Pirellulaceae</taxon>
        <taxon>Roseimaritima</taxon>
    </lineage>
</organism>
<dbReference type="InterPro" id="IPR036322">
    <property type="entry name" value="WD40_repeat_dom_sf"/>
</dbReference>
<dbReference type="Pfam" id="PF00069">
    <property type="entry name" value="Pkinase"/>
    <property type="match status" value="1"/>
</dbReference>